<dbReference type="GO" id="GO:0008832">
    <property type="term" value="F:dGTPase activity"/>
    <property type="evidence" value="ECO:0007669"/>
    <property type="project" value="TreeGrafter"/>
</dbReference>
<organism evidence="2 3">
    <name type="scientific">Liparis tanakae</name>
    <name type="common">Tanaka's snailfish</name>
    <dbReference type="NCBI Taxonomy" id="230148"/>
    <lineage>
        <taxon>Eukaryota</taxon>
        <taxon>Metazoa</taxon>
        <taxon>Chordata</taxon>
        <taxon>Craniata</taxon>
        <taxon>Vertebrata</taxon>
        <taxon>Euteleostomi</taxon>
        <taxon>Actinopterygii</taxon>
        <taxon>Neopterygii</taxon>
        <taxon>Teleostei</taxon>
        <taxon>Neoteleostei</taxon>
        <taxon>Acanthomorphata</taxon>
        <taxon>Eupercaria</taxon>
        <taxon>Perciformes</taxon>
        <taxon>Cottioidei</taxon>
        <taxon>Cottales</taxon>
        <taxon>Liparidae</taxon>
        <taxon>Liparis</taxon>
    </lineage>
</organism>
<protein>
    <submittedName>
        <fullName evidence="2">Deoxynucleoside triphosphate triphosphohydrolase SAMHD1</fullName>
    </submittedName>
</protein>
<dbReference type="GO" id="GO:0006203">
    <property type="term" value="P:dGTP catabolic process"/>
    <property type="evidence" value="ECO:0007669"/>
    <property type="project" value="TreeGrafter"/>
</dbReference>
<evidence type="ECO:0000313" key="2">
    <source>
        <dbReference type="EMBL" id="TNN28023.1"/>
    </source>
</evidence>
<dbReference type="GO" id="GO:0051607">
    <property type="term" value="P:defense response to virus"/>
    <property type="evidence" value="ECO:0007669"/>
    <property type="project" value="TreeGrafter"/>
</dbReference>
<dbReference type="Proteomes" id="UP000314294">
    <property type="component" value="Unassembled WGS sequence"/>
</dbReference>
<dbReference type="PANTHER" id="PTHR11373:SF4">
    <property type="entry name" value="DEOXYNUCLEOSIDE TRIPHOSPHATE TRIPHOSPHOHYDROLASE SAMHD1"/>
    <property type="match status" value="1"/>
</dbReference>
<keyword evidence="3" id="KW-1185">Reference proteome</keyword>
<dbReference type="OrthoDB" id="9991235at2759"/>
<dbReference type="EMBL" id="SRLO01007408">
    <property type="protein sequence ID" value="TNN28023.1"/>
    <property type="molecule type" value="Genomic_DNA"/>
</dbReference>
<sequence>MERDGGGWREVEEDGERRMERGGGGWREVEEDGERRMERGGWREEDGERRMERGGWREVDGERRRRDGERRMERGGWREVEEDGERRSAAGGTGSPELCGDDPPGLWFRVLRQVFNDPVHGTVPMHPLLVRIIDTPQFQRLRHLKQLGGCYFVYPGASHNRFEHCIG</sequence>
<accession>A0A4Z2EGX3</accession>
<evidence type="ECO:0000313" key="3">
    <source>
        <dbReference type="Proteomes" id="UP000314294"/>
    </source>
</evidence>
<dbReference type="GO" id="GO:0045088">
    <property type="term" value="P:regulation of innate immune response"/>
    <property type="evidence" value="ECO:0007669"/>
    <property type="project" value="TreeGrafter"/>
</dbReference>
<reference evidence="2 3" key="1">
    <citation type="submission" date="2019-03" db="EMBL/GenBank/DDBJ databases">
        <title>First draft genome of Liparis tanakae, snailfish: a comprehensive survey of snailfish specific genes.</title>
        <authorList>
            <person name="Kim W."/>
            <person name="Song I."/>
            <person name="Jeong J.-H."/>
            <person name="Kim D."/>
            <person name="Kim S."/>
            <person name="Ryu S."/>
            <person name="Song J.Y."/>
            <person name="Lee S.K."/>
        </authorList>
    </citation>
    <scope>NUCLEOTIDE SEQUENCE [LARGE SCALE GENOMIC DNA]</scope>
    <source>
        <tissue evidence="2">Muscle</tissue>
    </source>
</reference>
<keyword evidence="2" id="KW-0378">Hydrolase</keyword>
<dbReference type="InterPro" id="IPR050135">
    <property type="entry name" value="dGTPase-like"/>
</dbReference>
<gene>
    <name evidence="2" type="primary">SAMHD1_1</name>
    <name evidence="2" type="ORF">EYF80_061829</name>
</gene>
<dbReference type="PANTHER" id="PTHR11373">
    <property type="entry name" value="DEOXYNUCLEOSIDE TRIPHOSPHATE TRIPHOSPHOHYDROLASE"/>
    <property type="match status" value="1"/>
</dbReference>
<dbReference type="GO" id="GO:0005634">
    <property type="term" value="C:nucleus"/>
    <property type="evidence" value="ECO:0007669"/>
    <property type="project" value="TreeGrafter"/>
</dbReference>
<dbReference type="SUPFAM" id="SSF109604">
    <property type="entry name" value="HD-domain/PDEase-like"/>
    <property type="match status" value="1"/>
</dbReference>
<comment type="caution">
    <text evidence="2">The sequence shown here is derived from an EMBL/GenBank/DDBJ whole genome shotgun (WGS) entry which is preliminary data.</text>
</comment>
<dbReference type="AlphaFoldDB" id="A0A4Z2EGX3"/>
<evidence type="ECO:0000256" key="1">
    <source>
        <dbReference type="SAM" id="MobiDB-lite"/>
    </source>
</evidence>
<proteinExistence type="predicted"/>
<feature type="compositionally biased region" description="Basic and acidic residues" evidence="1">
    <location>
        <begin position="1"/>
        <end position="21"/>
    </location>
</feature>
<feature type="compositionally biased region" description="Basic and acidic residues" evidence="1">
    <location>
        <begin position="33"/>
        <end position="88"/>
    </location>
</feature>
<feature type="region of interest" description="Disordered" evidence="1">
    <location>
        <begin position="1"/>
        <end position="100"/>
    </location>
</feature>
<name>A0A4Z2EGX3_9TELE</name>
<dbReference type="Gene3D" id="1.10.3210.10">
    <property type="entry name" value="Hypothetical protein af1432"/>
    <property type="match status" value="1"/>
</dbReference>